<dbReference type="AlphaFoldDB" id="A0AAD5VSH6"/>
<keyword evidence="1" id="KW-1133">Transmembrane helix</keyword>
<organism evidence="2 3">
    <name type="scientific">Leucocoprinus birnbaumii</name>
    <dbReference type="NCBI Taxonomy" id="56174"/>
    <lineage>
        <taxon>Eukaryota</taxon>
        <taxon>Fungi</taxon>
        <taxon>Dikarya</taxon>
        <taxon>Basidiomycota</taxon>
        <taxon>Agaricomycotina</taxon>
        <taxon>Agaricomycetes</taxon>
        <taxon>Agaricomycetidae</taxon>
        <taxon>Agaricales</taxon>
        <taxon>Agaricineae</taxon>
        <taxon>Agaricaceae</taxon>
        <taxon>Leucocoprinus</taxon>
    </lineage>
</organism>
<keyword evidence="1" id="KW-0812">Transmembrane</keyword>
<feature type="transmembrane region" description="Helical" evidence="1">
    <location>
        <begin position="73"/>
        <end position="94"/>
    </location>
</feature>
<evidence type="ECO:0000313" key="3">
    <source>
        <dbReference type="Proteomes" id="UP001213000"/>
    </source>
</evidence>
<protein>
    <submittedName>
        <fullName evidence="2">Uncharacterized protein</fullName>
    </submittedName>
</protein>
<keyword evidence="1" id="KW-0472">Membrane</keyword>
<evidence type="ECO:0000256" key="1">
    <source>
        <dbReference type="SAM" id="Phobius"/>
    </source>
</evidence>
<keyword evidence="3" id="KW-1185">Reference proteome</keyword>
<dbReference type="Proteomes" id="UP001213000">
    <property type="component" value="Unassembled WGS sequence"/>
</dbReference>
<dbReference type="PANTHER" id="PTHR28142">
    <property type="entry name" value="MITOCHONDRIAL INNER MEMBRANE I-AAA PROTEASE SUPERCOMPLEX SUBUNIT MGR3-RELATED"/>
    <property type="match status" value="1"/>
</dbReference>
<dbReference type="PANTHER" id="PTHR28142:SF1">
    <property type="entry name" value="MITOCHONDRIAL INNER MEMBRANE I-AAA PROTEASE SUPERCOMPLEX SUBUNIT MGR3-RELATED"/>
    <property type="match status" value="1"/>
</dbReference>
<name>A0AAD5VSH6_9AGAR</name>
<sequence length="432" mass="47200">MNVARLLPRFQSTARSYATSSPSRMSTVGQRPTMTMRSAPRPLAQTSRQALLSGSLRAGRRAYSTEGGQNGGYWSPLFTALLVFGVAVTGYGLYDIYGTLTMWPTEVRGDLREALKAKYKADLATSAAYLQRAWETCKSLPIDQFKPQPYLKTSGIAICLGEVLEGDDKKSEAYDIYIDSLKQLQDAGIPTMSGPEKMRAVALAYKLGELGESLEKPKEDTEKWLTFAVETVLKHVLEVSPSTTSAGTPQEEGDNLVIISELGLPDWVSTVDIAAPFEALGTFYSRAGKLDFAMPLMLQACSILIPPAPQESTPEDKCRGAQLMTSISEMIIRNNLSRESVQQAEQWAMKGLEVVVATRKATKEPIPICEVAYAVQLFNMASIRAIGGDIYKAKDLFARTANHAKTIGYQALVETSNQAIEELNSRTAPKTA</sequence>
<accession>A0AAD5VSH6</accession>
<comment type="caution">
    <text evidence="2">The sequence shown here is derived from an EMBL/GenBank/DDBJ whole genome shotgun (WGS) entry which is preliminary data.</text>
</comment>
<reference evidence="2" key="1">
    <citation type="submission" date="2022-07" db="EMBL/GenBank/DDBJ databases">
        <title>Genome Sequence of Leucocoprinus birnbaumii.</title>
        <authorList>
            <person name="Buettner E."/>
        </authorList>
    </citation>
    <scope>NUCLEOTIDE SEQUENCE</scope>
    <source>
        <strain evidence="2">VT141</strain>
    </source>
</reference>
<dbReference type="InterPro" id="IPR040201">
    <property type="entry name" value="Mrg3-like"/>
</dbReference>
<gene>
    <name evidence="2" type="ORF">NP233_g6976</name>
</gene>
<evidence type="ECO:0000313" key="2">
    <source>
        <dbReference type="EMBL" id="KAJ3566487.1"/>
    </source>
</evidence>
<dbReference type="EMBL" id="JANIEX010000484">
    <property type="protein sequence ID" value="KAJ3566487.1"/>
    <property type="molecule type" value="Genomic_DNA"/>
</dbReference>
<proteinExistence type="predicted"/>